<sequence>MLARTHPPHPLWGRPLGSYTDAYQLSAARREIHGTMPRLLANAAATQIGTCSNLIYTRNSASTSEPVTIQTLETIVKMADDADTYKNFLSPRLMDGCIALMQTVKVSGKTSPFSYEYGYLCFRVFLFSLGTYMLLASDGLEFAIDNMFRSPEIESPLVFSSHVASVVQVQSQRATQGLDCDSILGWGLSDNKPLVSLEHAKALIEILWDDRANMLKALMSTYNPALSGLLFLMWRYIHLDASRRNPPKPDMDLVKRITEIHFRCMLVATSDQGGPLVGIGDDLCELMGITPGEGIMMFSKSNDSQTIFEAYIKRLDPVDTRIYAPPNILMITILLELLVSNMGPGLEGFLPSVFAVTTGRFWSAWIGKEESQTMLLGSIGMMLEHFKSLLQANSRSSVLSHSVQKDILESFAKSDLLDLIAAAIFCLNPCADENLNFNLLKTVQTTFEKIGALHTPALLEECFRDYAVDWLKVQHQFIIRGTCMEIHNRQNAAGQRRKSHYEVCNGVWDLMARMLRQKDNVERARKSGSGCMFLRCQDPIGINSKPSNFACSKCKAVPYCSRRCQSGIDLILTTMSDQFNIQPAPSHPPQEGGGLNPGFQQGAAAAHHAKGPHIPDEQVLSTLDKPLSREELQKRQEELNK</sequence>
<organism evidence="2 3">
    <name type="scientific">Rhizoctonia solani</name>
    <dbReference type="NCBI Taxonomy" id="456999"/>
    <lineage>
        <taxon>Eukaryota</taxon>
        <taxon>Fungi</taxon>
        <taxon>Dikarya</taxon>
        <taxon>Basidiomycota</taxon>
        <taxon>Agaricomycotina</taxon>
        <taxon>Agaricomycetes</taxon>
        <taxon>Cantharellales</taxon>
        <taxon>Ceratobasidiaceae</taxon>
        <taxon>Rhizoctonia</taxon>
    </lineage>
</organism>
<gene>
    <name evidence="2" type="ORF">RDB_LOCUS65512</name>
</gene>
<protein>
    <recommendedName>
        <fullName evidence="4">MYND-type domain-containing protein</fullName>
    </recommendedName>
</protein>
<evidence type="ECO:0000256" key="1">
    <source>
        <dbReference type="SAM" id="MobiDB-lite"/>
    </source>
</evidence>
<dbReference type="Proteomes" id="UP000663843">
    <property type="component" value="Unassembled WGS sequence"/>
</dbReference>
<feature type="region of interest" description="Disordered" evidence="1">
    <location>
        <begin position="579"/>
        <end position="641"/>
    </location>
</feature>
<name>A0A8H2XPL4_9AGAM</name>
<comment type="caution">
    <text evidence="2">The sequence shown here is derived from an EMBL/GenBank/DDBJ whole genome shotgun (WGS) entry which is preliminary data.</text>
</comment>
<evidence type="ECO:0000313" key="3">
    <source>
        <dbReference type="Proteomes" id="UP000663843"/>
    </source>
</evidence>
<feature type="compositionally biased region" description="Basic and acidic residues" evidence="1">
    <location>
        <begin position="626"/>
        <end position="641"/>
    </location>
</feature>
<dbReference type="EMBL" id="CAJMWT010002086">
    <property type="protein sequence ID" value="CAE6432206.1"/>
    <property type="molecule type" value="Genomic_DNA"/>
</dbReference>
<reference evidence="2" key="1">
    <citation type="submission" date="2021-01" db="EMBL/GenBank/DDBJ databases">
        <authorList>
            <person name="Kaushik A."/>
        </authorList>
    </citation>
    <scope>NUCLEOTIDE SEQUENCE</scope>
    <source>
        <strain evidence="2">AG2-2IIIB</strain>
    </source>
</reference>
<dbReference type="AlphaFoldDB" id="A0A8H2XPL4"/>
<evidence type="ECO:0008006" key="4">
    <source>
        <dbReference type="Google" id="ProtNLM"/>
    </source>
</evidence>
<evidence type="ECO:0000313" key="2">
    <source>
        <dbReference type="EMBL" id="CAE6432206.1"/>
    </source>
</evidence>
<accession>A0A8H2XPL4</accession>
<proteinExistence type="predicted"/>